<dbReference type="Proteomes" id="UP001158576">
    <property type="component" value="Chromosome PAR"/>
</dbReference>
<reference evidence="3 4" key="1">
    <citation type="submission" date="2021-04" db="EMBL/GenBank/DDBJ databases">
        <authorList>
            <person name="Bliznina A."/>
        </authorList>
    </citation>
    <scope>NUCLEOTIDE SEQUENCE [LARGE SCALE GENOMIC DNA]</scope>
</reference>
<keyword evidence="2" id="KW-0812">Transmembrane</keyword>
<evidence type="ECO:0000313" key="4">
    <source>
        <dbReference type="Proteomes" id="UP001158576"/>
    </source>
</evidence>
<evidence type="ECO:0000313" key="3">
    <source>
        <dbReference type="EMBL" id="CAG5081486.1"/>
    </source>
</evidence>
<gene>
    <name evidence="3" type="ORF">OKIOD_LOCUS1447</name>
</gene>
<feature type="compositionally biased region" description="Basic residues" evidence="1">
    <location>
        <begin position="19"/>
        <end position="28"/>
    </location>
</feature>
<sequence length="116" mass="13418">MSREIPWSQSRPPYDKVKLKNTRKKKEKKMTTGFDGGKSQDQGVDGYTIPFYQKKAFMTAVSCVIAWIVMIWCCCCYFGKKVWRAHNKDDEEVVATVPRKSKFEPGPISEIIQECE</sequence>
<evidence type="ECO:0000256" key="2">
    <source>
        <dbReference type="SAM" id="Phobius"/>
    </source>
</evidence>
<protein>
    <submittedName>
        <fullName evidence="3">Oidioi.mRNA.OKI2018_I69.PAR.g9889.t1.cds</fullName>
    </submittedName>
</protein>
<keyword evidence="4" id="KW-1185">Reference proteome</keyword>
<keyword evidence="2" id="KW-0472">Membrane</keyword>
<proteinExistence type="predicted"/>
<feature type="transmembrane region" description="Helical" evidence="2">
    <location>
        <begin position="56"/>
        <end position="78"/>
    </location>
</feature>
<name>A0ABN7RMU2_OIKDI</name>
<accession>A0ABN7RMU2</accession>
<feature type="region of interest" description="Disordered" evidence="1">
    <location>
        <begin position="1"/>
        <end position="37"/>
    </location>
</feature>
<dbReference type="EMBL" id="OU015568">
    <property type="protein sequence ID" value="CAG5081486.1"/>
    <property type="molecule type" value="Genomic_DNA"/>
</dbReference>
<keyword evidence="2" id="KW-1133">Transmembrane helix</keyword>
<organism evidence="3 4">
    <name type="scientific">Oikopleura dioica</name>
    <name type="common">Tunicate</name>
    <dbReference type="NCBI Taxonomy" id="34765"/>
    <lineage>
        <taxon>Eukaryota</taxon>
        <taxon>Metazoa</taxon>
        <taxon>Chordata</taxon>
        <taxon>Tunicata</taxon>
        <taxon>Appendicularia</taxon>
        <taxon>Copelata</taxon>
        <taxon>Oikopleuridae</taxon>
        <taxon>Oikopleura</taxon>
    </lineage>
</organism>
<evidence type="ECO:0000256" key="1">
    <source>
        <dbReference type="SAM" id="MobiDB-lite"/>
    </source>
</evidence>